<feature type="transmembrane region" description="Helical" evidence="1">
    <location>
        <begin position="37"/>
        <end position="54"/>
    </location>
</feature>
<evidence type="ECO:0000313" key="2">
    <source>
        <dbReference type="EMBL" id="RSN69218.1"/>
    </source>
</evidence>
<keyword evidence="1" id="KW-1133">Transmembrane helix</keyword>
<dbReference type="EMBL" id="RCOR01000020">
    <property type="protein sequence ID" value="RSN69218.1"/>
    <property type="molecule type" value="Genomic_DNA"/>
</dbReference>
<accession>A0A429G5Y8</accession>
<reference evidence="2 3" key="1">
    <citation type="submission" date="2018-10" db="EMBL/GenBank/DDBJ databases">
        <title>Co-occurring genomic capacity for anaerobic methane metabolism and dissimilatory sulfite reduction discovered in the Korarchaeota.</title>
        <authorList>
            <person name="Mckay L.J."/>
            <person name="Dlakic M."/>
            <person name="Fields M.W."/>
            <person name="Delmont T.O."/>
            <person name="Eren A.M."/>
            <person name="Jay Z.J."/>
            <person name="Klingelsmith K.B."/>
            <person name="Rusch D.B."/>
            <person name="Inskeep W.P."/>
        </authorList>
    </citation>
    <scope>NUCLEOTIDE SEQUENCE [LARGE SCALE GENOMIC DNA]</scope>
    <source>
        <strain evidence="2 3">WS</strain>
    </source>
</reference>
<keyword evidence="1" id="KW-0472">Membrane</keyword>
<feature type="transmembrane region" description="Helical" evidence="1">
    <location>
        <begin position="61"/>
        <end position="82"/>
    </location>
</feature>
<feature type="transmembrane region" description="Helical" evidence="1">
    <location>
        <begin position="102"/>
        <end position="123"/>
    </location>
</feature>
<dbReference type="PANTHER" id="PTHR39419:SF1">
    <property type="entry name" value="SLL0814 PROTEIN"/>
    <property type="match status" value="1"/>
</dbReference>
<feature type="transmembrane region" description="Helical" evidence="1">
    <location>
        <begin position="12"/>
        <end position="31"/>
    </location>
</feature>
<organism evidence="2 3">
    <name type="scientific">Candidatus Korarchaeum cryptofilum</name>
    <dbReference type="NCBI Taxonomy" id="498846"/>
    <lineage>
        <taxon>Archaea</taxon>
        <taxon>Thermoproteota</taxon>
        <taxon>Candidatus Korarchaeia</taxon>
        <taxon>Candidatus Korarchaeales</taxon>
        <taxon>Candidatus Korarchaeaceae</taxon>
        <taxon>Candidatus Korarchaeum</taxon>
    </lineage>
</organism>
<feature type="transmembrane region" description="Helical" evidence="1">
    <location>
        <begin position="169"/>
        <end position="187"/>
    </location>
</feature>
<dbReference type="InterPro" id="IPR007354">
    <property type="entry name" value="CruF-like"/>
</dbReference>
<dbReference type="PANTHER" id="PTHR39419">
    <property type="entry name" value="SLL0814 PROTEIN"/>
    <property type="match status" value="1"/>
</dbReference>
<protein>
    <submittedName>
        <fullName evidence="2">Carotenoid biosynthesis protein</fullName>
    </submittedName>
</protein>
<sequence>MNSQLATLMRRIVEASILLLSLSYIFNAILGRIGARGIADLSMLILFSLSILLMSTRVRRIILLPILGSFLGFIFEFIGLRYSFPFGSYRYLAFEGFALQGVPIPVIIAWGVYVYTCYLASLYISRRMSIITASSLMVLLDMALDPVMVERGVWIWESGGEWFGVPLTNYLGWFLVSSISLILYNLAGEEPLEVGSTSYIPYISSFLPIISMSGASSWLPSYISISIALILPIMRAIK</sequence>
<dbReference type="Proteomes" id="UP000278149">
    <property type="component" value="Unassembled WGS sequence"/>
</dbReference>
<keyword evidence="1" id="KW-0812">Transmembrane</keyword>
<proteinExistence type="predicted"/>
<dbReference type="Pfam" id="PF04240">
    <property type="entry name" value="Caroten_synth"/>
    <property type="match status" value="1"/>
</dbReference>
<evidence type="ECO:0000256" key="1">
    <source>
        <dbReference type="SAM" id="Phobius"/>
    </source>
</evidence>
<name>A0A429G5Y8_9CREN</name>
<comment type="caution">
    <text evidence="2">The sequence shown here is derived from an EMBL/GenBank/DDBJ whole genome shotgun (WGS) entry which is preliminary data.</text>
</comment>
<evidence type="ECO:0000313" key="3">
    <source>
        <dbReference type="Proteomes" id="UP000278149"/>
    </source>
</evidence>
<dbReference type="AlphaFoldDB" id="A0A429G5Y8"/>
<gene>
    <name evidence="2" type="ORF">D9Q81_04000</name>
</gene>